<proteinExistence type="predicted"/>
<dbReference type="Proteomes" id="UP000807159">
    <property type="component" value="Chromosome 10"/>
</dbReference>
<name>A0A8T2XX89_POPDE</name>
<evidence type="ECO:0000313" key="4">
    <source>
        <dbReference type="EMBL" id="KAH8497460.1"/>
    </source>
</evidence>
<dbReference type="GO" id="GO:0016042">
    <property type="term" value="P:lipid catabolic process"/>
    <property type="evidence" value="ECO:0007669"/>
    <property type="project" value="UniProtKB-KW"/>
</dbReference>
<gene>
    <name evidence="4" type="ORF">H0E87_019938</name>
</gene>
<evidence type="ECO:0000256" key="2">
    <source>
        <dbReference type="ARBA" id="ARBA00022963"/>
    </source>
</evidence>
<keyword evidence="3" id="KW-0443">Lipid metabolism</keyword>
<comment type="caution">
    <text evidence="4">The sequence shown here is derived from an EMBL/GenBank/DDBJ whole genome shotgun (WGS) entry which is preliminary data.</text>
</comment>
<dbReference type="PANTHER" id="PTHR46020">
    <property type="entry name" value="OSJNBB0059K02.9 PROTEIN"/>
    <property type="match status" value="1"/>
</dbReference>
<dbReference type="AlphaFoldDB" id="A0A8T2XX89"/>
<reference evidence="4" key="1">
    <citation type="journal article" date="2021" name="J. Hered.">
        <title>Genome Assembly of Salicaceae Populus deltoides (Eastern Cottonwood) I-69 Based on Nanopore Sequencing and Hi-C Technologies.</title>
        <authorList>
            <person name="Bai S."/>
            <person name="Wu H."/>
            <person name="Zhang J."/>
            <person name="Pan Z."/>
            <person name="Zhao W."/>
            <person name="Li Z."/>
            <person name="Tong C."/>
        </authorList>
    </citation>
    <scope>NUCLEOTIDE SEQUENCE</scope>
    <source>
        <tissue evidence="4">Leaf</tissue>
    </source>
</reference>
<sequence length="187" mass="21338">MNDWHAGIKVEYYYSRQENVCSQCDLDSSVALVSTESMTIHSTLQPKKGLPAFTEGLVNQLAADLQRINRLGKCDEESKKNAKIHNQVLQKAVGKLNTDDGNKSTFVILDLYNAMVFLLWTNSDRMQQIPSTRTHCSHVARRMLSTYAQRKDCARIPSHLSFSIWHTLRTMAGMQFIHFCKVLLTMI</sequence>
<keyword evidence="2" id="KW-0442">Lipid degradation</keyword>
<accession>A0A8T2XX89</accession>
<evidence type="ECO:0000256" key="1">
    <source>
        <dbReference type="ARBA" id="ARBA00022801"/>
    </source>
</evidence>
<keyword evidence="5" id="KW-1185">Reference proteome</keyword>
<dbReference type="GO" id="GO:0016787">
    <property type="term" value="F:hydrolase activity"/>
    <property type="evidence" value="ECO:0007669"/>
    <property type="project" value="UniProtKB-KW"/>
</dbReference>
<protein>
    <submittedName>
        <fullName evidence="4">Uncharacterized protein</fullName>
    </submittedName>
</protein>
<dbReference type="EMBL" id="JACEGQ020000010">
    <property type="protein sequence ID" value="KAH8497460.1"/>
    <property type="molecule type" value="Genomic_DNA"/>
</dbReference>
<evidence type="ECO:0000313" key="5">
    <source>
        <dbReference type="Proteomes" id="UP000807159"/>
    </source>
</evidence>
<dbReference type="PANTHER" id="PTHR46020:SF4">
    <property type="entry name" value="OS04G0650200 PROTEIN"/>
    <property type="match status" value="1"/>
</dbReference>
<keyword evidence="1" id="KW-0378">Hydrolase</keyword>
<organism evidence="4 5">
    <name type="scientific">Populus deltoides</name>
    <name type="common">Eastern poplar</name>
    <name type="synonym">Eastern cottonwood</name>
    <dbReference type="NCBI Taxonomy" id="3696"/>
    <lineage>
        <taxon>Eukaryota</taxon>
        <taxon>Viridiplantae</taxon>
        <taxon>Streptophyta</taxon>
        <taxon>Embryophyta</taxon>
        <taxon>Tracheophyta</taxon>
        <taxon>Spermatophyta</taxon>
        <taxon>Magnoliopsida</taxon>
        <taxon>eudicotyledons</taxon>
        <taxon>Gunneridae</taxon>
        <taxon>Pentapetalae</taxon>
        <taxon>rosids</taxon>
        <taxon>fabids</taxon>
        <taxon>Malpighiales</taxon>
        <taxon>Salicaceae</taxon>
        <taxon>Saliceae</taxon>
        <taxon>Populus</taxon>
    </lineage>
</organism>
<evidence type="ECO:0000256" key="3">
    <source>
        <dbReference type="ARBA" id="ARBA00023098"/>
    </source>
</evidence>